<sequence>MPALAAEKPATILVTGATGYIASHVVLAALQSFPNYKVRGTVRAEEKAKDLRAALSKQGVDTSDSHLEFAYVDDLLSEHQIGKAMVGVHGVAHIALPNISENLVEDATASVLTVLKCAQKAGTVQRVVITSSSCASVSMPCSPRDGFVDAGTWNDSAIERWRNYKALSEEERTAIKRRTDGSWFWYLYEACKTVSEKEAWKWMEKNKPEFDLVTVLPNANFGPVIYGEVSSTAEWIAMLLKNTERAVEATQSIASQWHVDVRDDAKVHLLSLSAPEVANKRLWTVSDPWGWNDILAILRNHFPGTPVPSDVDDPDKGPTCQMHVEHALATKLVGSWIGLEKSVVDTAMSIGY</sequence>
<organism evidence="4 5">
    <name type="scientific">Calocera viscosa (strain TUFC12733)</name>
    <dbReference type="NCBI Taxonomy" id="1330018"/>
    <lineage>
        <taxon>Eukaryota</taxon>
        <taxon>Fungi</taxon>
        <taxon>Dikarya</taxon>
        <taxon>Basidiomycota</taxon>
        <taxon>Agaricomycotina</taxon>
        <taxon>Dacrymycetes</taxon>
        <taxon>Dacrymycetales</taxon>
        <taxon>Dacrymycetaceae</taxon>
        <taxon>Calocera</taxon>
    </lineage>
</organism>
<dbReference type="OrthoDB" id="2735536at2759"/>
<keyword evidence="5" id="KW-1185">Reference proteome</keyword>
<dbReference type="Pfam" id="PF05368">
    <property type="entry name" value="NmrA"/>
    <property type="match status" value="1"/>
</dbReference>
<dbReference type="SUPFAM" id="SSF51735">
    <property type="entry name" value="NAD(P)-binding Rossmann-fold domains"/>
    <property type="match status" value="1"/>
</dbReference>
<dbReference type="InterPro" id="IPR036291">
    <property type="entry name" value="NAD(P)-bd_dom_sf"/>
</dbReference>
<dbReference type="EMBL" id="KV417283">
    <property type="protein sequence ID" value="KZO96743.1"/>
    <property type="molecule type" value="Genomic_DNA"/>
</dbReference>
<evidence type="ECO:0000313" key="5">
    <source>
        <dbReference type="Proteomes" id="UP000076738"/>
    </source>
</evidence>
<gene>
    <name evidence="4" type="ORF">CALVIDRAFT_563808</name>
</gene>
<dbReference type="InterPro" id="IPR008030">
    <property type="entry name" value="NmrA-like"/>
</dbReference>
<dbReference type="Gene3D" id="3.40.50.720">
    <property type="entry name" value="NAD(P)-binding Rossmann-like Domain"/>
    <property type="match status" value="1"/>
</dbReference>
<evidence type="ECO:0000256" key="2">
    <source>
        <dbReference type="ARBA" id="ARBA00023445"/>
    </source>
</evidence>
<dbReference type="PANTHER" id="PTHR10366">
    <property type="entry name" value="NAD DEPENDENT EPIMERASE/DEHYDRATASE"/>
    <property type="match status" value="1"/>
</dbReference>
<protein>
    <submittedName>
        <fullName evidence="4">NAD(P)-binding protein</fullName>
    </submittedName>
</protein>
<dbReference type="InterPro" id="IPR050425">
    <property type="entry name" value="NAD(P)_dehydrat-like"/>
</dbReference>
<comment type="similarity">
    <text evidence="2">Belongs to the NAD(P)-dependent epimerase/dehydratase family. Dihydroflavonol-4-reductase subfamily.</text>
</comment>
<feature type="domain" description="NmrA-like" evidence="3">
    <location>
        <begin position="10"/>
        <end position="131"/>
    </location>
</feature>
<evidence type="ECO:0000313" key="4">
    <source>
        <dbReference type="EMBL" id="KZO96743.1"/>
    </source>
</evidence>
<keyword evidence="1" id="KW-0560">Oxidoreductase</keyword>
<dbReference type="AlphaFoldDB" id="A0A167MI95"/>
<dbReference type="STRING" id="1330018.A0A167MI95"/>
<dbReference type="GO" id="GO:0016616">
    <property type="term" value="F:oxidoreductase activity, acting on the CH-OH group of donors, NAD or NADP as acceptor"/>
    <property type="evidence" value="ECO:0007669"/>
    <property type="project" value="TreeGrafter"/>
</dbReference>
<dbReference type="Proteomes" id="UP000076738">
    <property type="component" value="Unassembled WGS sequence"/>
</dbReference>
<reference evidence="4 5" key="1">
    <citation type="journal article" date="2016" name="Mol. Biol. Evol.">
        <title>Comparative Genomics of Early-Diverging Mushroom-Forming Fungi Provides Insights into the Origins of Lignocellulose Decay Capabilities.</title>
        <authorList>
            <person name="Nagy L.G."/>
            <person name="Riley R."/>
            <person name="Tritt A."/>
            <person name="Adam C."/>
            <person name="Daum C."/>
            <person name="Floudas D."/>
            <person name="Sun H."/>
            <person name="Yadav J.S."/>
            <person name="Pangilinan J."/>
            <person name="Larsson K.H."/>
            <person name="Matsuura K."/>
            <person name="Barry K."/>
            <person name="Labutti K."/>
            <person name="Kuo R."/>
            <person name="Ohm R.A."/>
            <person name="Bhattacharya S.S."/>
            <person name="Shirouzu T."/>
            <person name="Yoshinaga Y."/>
            <person name="Martin F.M."/>
            <person name="Grigoriev I.V."/>
            <person name="Hibbett D.S."/>
        </authorList>
    </citation>
    <scope>NUCLEOTIDE SEQUENCE [LARGE SCALE GENOMIC DNA]</scope>
    <source>
        <strain evidence="4 5">TUFC12733</strain>
    </source>
</reference>
<name>A0A167MI95_CALVF</name>
<evidence type="ECO:0000259" key="3">
    <source>
        <dbReference type="Pfam" id="PF05368"/>
    </source>
</evidence>
<dbReference type="PANTHER" id="PTHR10366:SF562">
    <property type="entry name" value="ALDEHYDE REDUCTASE II (AFU_ORTHOLOGUE AFUA_1G11360)"/>
    <property type="match status" value="1"/>
</dbReference>
<accession>A0A167MI95</accession>
<proteinExistence type="inferred from homology"/>
<evidence type="ECO:0000256" key="1">
    <source>
        <dbReference type="ARBA" id="ARBA00023002"/>
    </source>
</evidence>